<comment type="caution">
    <text evidence="1">The sequence shown here is derived from an EMBL/GenBank/DDBJ whole genome shotgun (WGS) entry which is preliminary data.</text>
</comment>
<organism evidence="1 2">
    <name type="scientific">Aspergillus lentulus</name>
    <dbReference type="NCBI Taxonomy" id="293939"/>
    <lineage>
        <taxon>Eukaryota</taxon>
        <taxon>Fungi</taxon>
        <taxon>Dikarya</taxon>
        <taxon>Ascomycota</taxon>
        <taxon>Pezizomycotina</taxon>
        <taxon>Eurotiomycetes</taxon>
        <taxon>Eurotiomycetidae</taxon>
        <taxon>Eurotiales</taxon>
        <taxon>Aspergillaceae</taxon>
        <taxon>Aspergillus</taxon>
        <taxon>Aspergillus subgen. Fumigati</taxon>
    </lineage>
</organism>
<protein>
    <submittedName>
        <fullName evidence="1">Uncharacterized protein</fullName>
    </submittedName>
</protein>
<name>A0AAN4TD40_ASPLE</name>
<dbReference type="Gene3D" id="3.40.462.10">
    <property type="entry name" value="FAD-linked oxidases, C-terminal domain"/>
    <property type="match status" value="1"/>
</dbReference>
<sequence>MDDPSIRELFPPLREPVAITAAGIKEEEVPRSGIPTLTPLGIVDSRSEIGGAHIDYSPVVPASGRELCEWYLTAKQRTMDSKFDFFFADFHIYLRYVIGIGLIIYTLQEEAPVHQLCRRLVRDGAARVVGVMKRTLDTLDPSGILSPDKHSHRSNLPAGFFPNHQSNIGTTRKNLDHSSGRTIQPSNLLNIARNGDENSDYQHLPTFFYAKYLGHPKPYPVQVFRLTNDPD</sequence>
<gene>
    <name evidence="1" type="ORF">ALT_7689</name>
</gene>
<dbReference type="AlphaFoldDB" id="A0AAN4TD40"/>
<evidence type="ECO:0000313" key="1">
    <source>
        <dbReference type="EMBL" id="GAQ10368.1"/>
    </source>
</evidence>
<accession>A0AAN4TD40</accession>
<dbReference type="InterPro" id="IPR016170">
    <property type="entry name" value="Cytok_DH_C_sf"/>
</dbReference>
<dbReference type="Proteomes" id="UP000051487">
    <property type="component" value="Unassembled WGS sequence"/>
</dbReference>
<dbReference type="EMBL" id="BCLY01000016">
    <property type="protein sequence ID" value="GAQ10368.1"/>
    <property type="molecule type" value="Genomic_DNA"/>
</dbReference>
<proteinExistence type="predicted"/>
<reference evidence="1 2" key="1">
    <citation type="submission" date="2015-11" db="EMBL/GenBank/DDBJ databases">
        <title>Aspergillus lentulus strain IFM 54703T.</title>
        <authorList>
            <person name="Kusuya Y."/>
            <person name="Sakai K."/>
            <person name="Kamei K."/>
            <person name="Takahashi H."/>
            <person name="Yaguchi T."/>
        </authorList>
    </citation>
    <scope>NUCLEOTIDE SEQUENCE [LARGE SCALE GENOMIC DNA]</scope>
    <source>
        <strain evidence="1 2">IFM 54703</strain>
    </source>
</reference>
<evidence type="ECO:0000313" key="2">
    <source>
        <dbReference type="Proteomes" id="UP000051487"/>
    </source>
</evidence>